<dbReference type="EMBL" id="FMAC01000005">
    <property type="protein sequence ID" value="SCB26136.1"/>
    <property type="molecule type" value="Genomic_DNA"/>
</dbReference>
<dbReference type="RefSeq" id="WP_167459834.1">
    <property type="nucleotide sequence ID" value="NZ_FMAC01000005.1"/>
</dbReference>
<dbReference type="Proteomes" id="UP000186228">
    <property type="component" value="Unassembled WGS sequence"/>
</dbReference>
<evidence type="ECO:0008006" key="3">
    <source>
        <dbReference type="Google" id="ProtNLM"/>
    </source>
</evidence>
<evidence type="ECO:0000313" key="1">
    <source>
        <dbReference type="EMBL" id="SCB26136.1"/>
    </source>
</evidence>
<name>A0A1C3VEE8_9HYPH</name>
<organism evidence="1 2">
    <name type="scientific">Rhizobium hainanense</name>
    <dbReference type="NCBI Taxonomy" id="52131"/>
    <lineage>
        <taxon>Bacteria</taxon>
        <taxon>Pseudomonadati</taxon>
        <taxon>Pseudomonadota</taxon>
        <taxon>Alphaproteobacteria</taxon>
        <taxon>Hyphomicrobiales</taxon>
        <taxon>Rhizobiaceae</taxon>
        <taxon>Rhizobium/Agrobacterium group</taxon>
        <taxon>Rhizobium</taxon>
    </lineage>
</organism>
<dbReference type="AlphaFoldDB" id="A0A1C3VEE8"/>
<dbReference type="STRING" id="52131.GA0061100_105464"/>
<accession>A0A1C3VEE8</accession>
<reference evidence="2" key="1">
    <citation type="submission" date="2016-08" db="EMBL/GenBank/DDBJ databases">
        <authorList>
            <person name="Varghese N."/>
            <person name="Submissions Spin"/>
        </authorList>
    </citation>
    <scope>NUCLEOTIDE SEQUENCE [LARGE SCALE GENOMIC DNA]</scope>
    <source>
        <strain evidence="2">CCBAU 57015</strain>
    </source>
</reference>
<proteinExistence type="predicted"/>
<sequence>MKRTTCAACDCELGAETIKVNLGGKSVEVCCEECAVALKEADQSTSATSGAKE</sequence>
<keyword evidence="2" id="KW-1185">Reference proteome</keyword>
<gene>
    <name evidence="1" type="ORF">GA0061100_105464</name>
</gene>
<evidence type="ECO:0000313" key="2">
    <source>
        <dbReference type="Proteomes" id="UP000186228"/>
    </source>
</evidence>
<protein>
    <recommendedName>
        <fullName evidence="3">Metallothionein</fullName>
    </recommendedName>
</protein>